<feature type="region of interest" description="Disordered" evidence="2">
    <location>
        <begin position="273"/>
        <end position="369"/>
    </location>
</feature>
<evidence type="ECO:0000259" key="3">
    <source>
        <dbReference type="PROSITE" id="PS50089"/>
    </source>
</evidence>
<dbReference type="CDD" id="cd16448">
    <property type="entry name" value="RING-H2"/>
    <property type="match status" value="1"/>
</dbReference>
<dbReference type="Pfam" id="PF13639">
    <property type="entry name" value="zf-RING_2"/>
    <property type="match status" value="1"/>
</dbReference>
<dbReference type="InterPro" id="IPR044274">
    <property type="entry name" value="RFI2"/>
</dbReference>
<dbReference type="EMBL" id="JAMZMK010011249">
    <property type="protein sequence ID" value="KAI7728245.1"/>
    <property type="molecule type" value="Genomic_DNA"/>
</dbReference>
<keyword evidence="1" id="KW-0862">Zinc</keyword>
<dbReference type="Gene3D" id="3.30.40.10">
    <property type="entry name" value="Zinc/RING finger domain, C3HC4 (zinc finger)"/>
    <property type="match status" value="1"/>
</dbReference>
<feature type="domain" description="RING-type" evidence="3">
    <location>
        <begin position="23"/>
        <end position="68"/>
    </location>
</feature>
<keyword evidence="1" id="KW-0863">Zinc-finger</keyword>
<proteinExistence type="predicted"/>
<dbReference type="InterPro" id="IPR001841">
    <property type="entry name" value="Znf_RING"/>
</dbReference>
<dbReference type="InterPro" id="IPR013083">
    <property type="entry name" value="Znf_RING/FYVE/PHD"/>
</dbReference>
<dbReference type="Proteomes" id="UP001206925">
    <property type="component" value="Unassembled WGS sequence"/>
</dbReference>
<dbReference type="PROSITE" id="PS50089">
    <property type="entry name" value="ZF_RING_2"/>
    <property type="match status" value="1"/>
</dbReference>
<dbReference type="AlphaFoldDB" id="A0AAD5G4B9"/>
<feature type="compositionally biased region" description="Low complexity" evidence="2">
    <location>
        <begin position="235"/>
        <end position="249"/>
    </location>
</feature>
<dbReference type="GO" id="GO:0008270">
    <property type="term" value="F:zinc ion binding"/>
    <property type="evidence" value="ECO:0007669"/>
    <property type="project" value="UniProtKB-KW"/>
</dbReference>
<evidence type="ECO:0000313" key="4">
    <source>
        <dbReference type="EMBL" id="KAI7728245.1"/>
    </source>
</evidence>
<evidence type="ECO:0000313" key="5">
    <source>
        <dbReference type="Proteomes" id="UP001206925"/>
    </source>
</evidence>
<dbReference type="GO" id="GO:0004842">
    <property type="term" value="F:ubiquitin-protein transferase activity"/>
    <property type="evidence" value="ECO:0007669"/>
    <property type="project" value="InterPro"/>
</dbReference>
<name>A0AAD5G4B9_AMBAR</name>
<gene>
    <name evidence="4" type="ORF">M8C21_019028</name>
</gene>
<evidence type="ECO:0000256" key="1">
    <source>
        <dbReference type="PROSITE-ProRule" id="PRU00175"/>
    </source>
</evidence>
<sequence>MGLEDTLTDRVDDGGKGAVLTSCSICLEDVTDCGDRAFAKLHCGHQFHLDCIGSAFNVKGVMQCPNCRKIEKGQWLYADGSRSYTELNIDDLVNPEDVYDLTYHESSMWCPYDEFSRLAAAAAVAIDEVEFPTTGYNELVGQHAVFSDQSATVSSATRVCPFIAYVHPSPPSANVGDGGRYNNNRWSNGQSEIPNSYSFPTMDVRYNNHVDHPRMPTRTNIDMPTAGSYVHSFLPGQSSSTRGPSSTSSLMTHPHPDSGARAWERSRALEAYYQQPSSHNPRRSNAQVHVGSSSDQTHGTVYYPPSSRSFHDADNSMLNPFNHVLEREPPHPHPYPYPHETVPFHQPGGGSARQRHGSARAPSHSQYWS</sequence>
<dbReference type="SUPFAM" id="SSF57850">
    <property type="entry name" value="RING/U-box"/>
    <property type="match status" value="1"/>
</dbReference>
<keyword evidence="5" id="KW-1185">Reference proteome</keyword>
<feature type="region of interest" description="Disordered" evidence="2">
    <location>
        <begin position="229"/>
        <end position="261"/>
    </location>
</feature>
<evidence type="ECO:0000256" key="2">
    <source>
        <dbReference type="SAM" id="MobiDB-lite"/>
    </source>
</evidence>
<accession>A0AAD5G4B9</accession>
<feature type="compositionally biased region" description="Polar residues" evidence="2">
    <location>
        <begin position="274"/>
        <end position="299"/>
    </location>
</feature>
<dbReference type="PANTHER" id="PTHR46798:SF3">
    <property type="entry name" value="RING FINGER FAMILY PROTEIN"/>
    <property type="match status" value="1"/>
</dbReference>
<organism evidence="4 5">
    <name type="scientific">Ambrosia artemisiifolia</name>
    <name type="common">Common ragweed</name>
    <dbReference type="NCBI Taxonomy" id="4212"/>
    <lineage>
        <taxon>Eukaryota</taxon>
        <taxon>Viridiplantae</taxon>
        <taxon>Streptophyta</taxon>
        <taxon>Embryophyta</taxon>
        <taxon>Tracheophyta</taxon>
        <taxon>Spermatophyta</taxon>
        <taxon>Magnoliopsida</taxon>
        <taxon>eudicotyledons</taxon>
        <taxon>Gunneridae</taxon>
        <taxon>Pentapetalae</taxon>
        <taxon>asterids</taxon>
        <taxon>campanulids</taxon>
        <taxon>Asterales</taxon>
        <taxon>Asteraceae</taxon>
        <taxon>Asteroideae</taxon>
        <taxon>Heliantheae alliance</taxon>
        <taxon>Heliantheae</taxon>
        <taxon>Ambrosia</taxon>
    </lineage>
</organism>
<keyword evidence="1" id="KW-0479">Metal-binding</keyword>
<dbReference type="PANTHER" id="PTHR46798">
    <property type="entry name" value="OS09G0511500 PROTEIN"/>
    <property type="match status" value="1"/>
</dbReference>
<protein>
    <recommendedName>
        <fullName evidence="3">RING-type domain-containing protein</fullName>
    </recommendedName>
</protein>
<reference evidence="4" key="1">
    <citation type="submission" date="2022-06" db="EMBL/GenBank/DDBJ databases">
        <title>Uncovering the hologenomic basis of an extraordinary plant invasion.</title>
        <authorList>
            <person name="Bieker V.C."/>
            <person name="Martin M.D."/>
            <person name="Gilbert T."/>
            <person name="Hodgins K."/>
            <person name="Battlay P."/>
            <person name="Petersen B."/>
            <person name="Wilson J."/>
        </authorList>
    </citation>
    <scope>NUCLEOTIDE SEQUENCE</scope>
    <source>
        <strain evidence="4">AA19_3_7</strain>
        <tissue evidence="4">Leaf</tissue>
    </source>
</reference>
<dbReference type="SMART" id="SM00184">
    <property type="entry name" value="RING"/>
    <property type="match status" value="1"/>
</dbReference>
<comment type="caution">
    <text evidence="4">The sequence shown here is derived from an EMBL/GenBank/DDBJ whole genome shotgun (WGS) entry which is preliminary data.</text>
</comment>